<dbReference type="CDD" id="cd03219">
    <property type="entry name" value="ABC_Mj1267_LivG_branched"/>
    <property type="match status" value="1"/>
</dbReference>
<dbReference type="GO" id="GO:0005524">
    <property type="term" value="F:ATP binding"/>
    <property type="evidence" value="ECO:0007669"/>
    <property type="project" value="UniProtKB-KW"/>
</dbReference>
<reference evidence="7 10" key="3">
    <citation type="submission" date="2018-05" db="EMBL/GenBank/DDBJ databases">
        <authorList>
            <person name="Lanie J.A."/>
            <person name="Ng W.-L."/>
            <person name="Kazmierczak K.M."/>
            <person name="Andrzejewski T.M."/>
            <person name="Davidsen T.M."/>
            <person name="Wayne K.J."/>
            <person name="Tettelin H."/>
            <person name="Glass J.I."/>
            <person name="Rusch D."/>
            <person name="Podicherti R."/>
            <person name="Tsui H.-C.T."/>
            <person name="Winkler M.E."/>
        </authorList>
    </citation>
    <scope>NUCLEOTIDE SEQUENCE [LARGE SCALE GENOMIC DNA]</scope>
    <source>
        <strain evidence="7 10">YBY</strain>
    </source>
</reference>
<protein>
    <submittedName>
        <fullName evidence="7">ABC transporter ATP-binding protein</fullName>
    </submittedName>
</protein>
<dbReference type="PROSITE" id="PS50893">
    <property type="entry name" value="ABC_TRANSPORTER_2"/>
    <property type="match status" value="1"/>
</dbReference>
<dbReference type="EMBL" id="QEXO01000005">
    <property type="protein sequence ID" value="PWE12630.1"/>
    <property type="molecule type" value="Genomic_DNA"/>
</dbReference>
<dbReference type="GO" id="GO:0015188">
    <property type="term" value="F:L-isoleucine transmembrane transporter activity"/>
    <property type="evidence" value="ECO:0007669"/>
    <property type="project" value="TreeGrafter"/>
</dbReference>
<keyword evidence="2" id="KW-0472">Membrane</keyword>
<dbReference type="InterPro" id="IPR003593">
    <property type="entry name" value="AAA+_ATPase"/>
</dbReference>
<evidence type="ECO:0000313" key="7">
    <source>
        <dbReference type="EMBL" id="PWE12630.1"/>
    </source>
</evidence>
<evidence type="ECO:0000256" key="1">
    <source>
        <dbReference type="ARBA" id="ARBA00022448"/>
    </source>
</evidence>
<organism evidence="7 10">
    <name type="scientific">Alcaligenes faecalis</name>
    <dbReference type="NCBI Taxonomy" id="511"/>
    <lineage>
        <taxon>Bacteria</taxon>
        <taxon>Pseudomonadati</taxon>
        <taxon>Pseudomonadota</taxon>
        <taxon>Betaproteobacteria</taxon>
        <taxon>Burkholderiales</taxon>
        <taxon>Alcaligenaceae</taxon>
        <taxon>Alcaligenes</taxon>
    </lineage>
</organism>
<dbReference type="GO" id="GO:0005886">
    <property type="term" value="C:plasma membrane"/>
    <property type="evidence" value="ECO:0007669"/>
    <property type="project" value="TreeGrafter"/>
</dbReference>
<name>A0A0S2JRJ2_ALCFA</name>
<sequence length="252" mass="27506">MLEVCGLSKSFGGIHAVQDIDFTVPAGQIVSLIGPNGAGKTTCFNLITGFYQPTRGRVLWDGKEVTASKPYRMAQQGVIRTFQKTNVLRALSVFDNLVHAHYLADRAPLWRTFWPSKEQAKTEQEIIVSARRILDQIGLAKRADVLASSLSCGELRLLEVGVALGAKPRLLMLDEPAAGLNTHEAEGLADLLKQLPGQWVESILLVEHNMGLIMRVSDQIVVMNFGKKLATGTPAEIQANEQVLEAYMGKAA</sequence>
<dbReference type="SUPFAM" id="SSF52540">
    <property type="entry name" value="P-loop containing nucleoside triphosphate hydrolases"/>
    <property type="match status" value="1"/>
</dbReference>
<accession>A0A0S2JRJ2</accession>
<evidence type="ECO:0000313" key="6">
    <source>
        <dbReference type="EMBL" id="ASR91296.1"/>
    </source>
</evidence>
<dbReference type="PANTHER" id="PTHR45772">
    <property type="entry name" value="CONSERVED COMPONENT OF ABC TRANSPORTER FOR NATURAL AMINO ACIDS-RELATED"/>
    <property type="match status" value="1"/>
</dbReference>
<dbReference type="PANTHER" id="PTHR45772:SF7">
    <property type="entry name" value="AMINO ACID ABC TRANSPORTER ATP-BINDING PROTEIN"/>
    <property type="match status" value="1"/>
</dbReference>
<gene>
    <name evidence="6" type="ORF">AFA_18550</name>
    <name evidence="7" type="ORF">DF183_17815</name>
    <name evidence="8" type="ORF">MXF72_19195</name>
</gene>
<feature type="domain" description="ABC transporter" evidence="5">
    <location>
        <begin position="2"/>
        <end position="250"/>
    </location>
</feature>
<evidence type="ECO:0000313" key="10">
    <source>
        <dbReference type="Proteomes" id="UP000245216"/>
    </source>
</evidence>
<dbReference type="GO" id="GO:0016887">
    <property type="term" value="F:ATP hydrolysis activity"/>
    <property type="evidence" value="ECO:0007669"/>
    <property type="project" value="InterPro"/>
</dbReference>
<dbReference type="GO" id="GO:0015192">
    <property type="term" value="F:L-phenylalanine transmembrane transporter activity"/>
    <property type="evidence" value="ECO:0007669"/>
    <property type="project" value="TreeGrafter"/>
</dbReference>
<dbReference type="Proteomes" id="UP000245216">
    <property type="component" value="Unassembled WGS sequence"/>
</dbReference>
<dbReference type="FunFam" id="3.40.50.300:FF:000421">
    <property type="entry name" value="Branched-chain amino acid ABC transporter ATP-binding protein"/>
    <property type="match status" value="1"/>
</dbReference>
<dbReference type="InterPro" id="IPR051120">
    <property type="entry name" value="ABC_AA/LPS_Transport"/>
</dbReference>
<dbReference type="GO" id="GO:1903806">
    <property type="term" value="P:L-isoleucine import across plasma membrane"/>
    <property type="evidence" value="ECO:0007669"/>
    <property type="project" value="TreeGrafter"/>
</dbReference>
<reference evidence="8" key="4">
    <citation type="submission" date="2022-04" db="EMBL/GenBank/DDBJ databases">
        <title>Genomic mining of Alcaligenes faecalis D334 producing ectoin and derivatives.</title>
        <authorList>
            <person name="Doan V.T."/>
            <person name="Quach N.T."/>
            <person name="Vu T.-H.-N."/>
            <person name="Phi Q.-T."/>
        </authorList>
    </citation>
    <scope>NUCLEOTIDE SEQUENCE</scope>
    <source>
        <strain evidence="8">D334</strain>
    </source>
</reference>
<evidence type="ECO:0000256" key="2">
    <source>
        <dbReference type="ARBA" id="ARBA00022475"/>
    </source>
</evidence>
<dbReference type="OrthoDB" id="9805514at2"/>
<dbReference type="Proteomes" id="UP000214561">
    <property type="component" value="Chromosome"/>
</dbReference>
<proteinExistence type="predicted"/>
<dbReference type="GO" id="GO:0005304">
    <property type="term" value="F:L-valine transmembrane transporter activity"/>
    <property type="evidence" value="ECO:0007669"/>
    <property type="project" value="TreeGrafter"/>
</dbReference>
<dbReference type="GeneID" id="29369652"/>
<dbReference type="GO" id="GO:0015808">
    <property type="term" value="P:L-alanine transport"/>
    <property type="evidence" value="ECO:0007669"/>
    <property type="project" value="TreeGrafter"/>
</dbReference>
<evidence type="ECO:0000313" key="9">
    <source>
        <dbReference type="Proteomes" id="UP000214561"/>
    </source>
</evidence>
<dbReference type="InterPro" id="IPR003439">
    <property type="entry name" value="ABC_transporter-like_ATP-bd"/>
</dbReference>
<dbReference type="Pfam" id="PF00005">
    <property type="entry name" value="ABC_tran"/>
    <property type="match status" value="1"/>
</dbReference>
<reference evidence="6 9" key="1">
    <citation type="submission" date="2017-05" db="EMBL/GenBank/DDBJ databases">
        <authorList>
            <person name="Qiu J.G."/>
            <person name="He J."/>
        </authorList>
    </citation>
    <scope>NUCLEOTIDE SEQUENCE [LARGE SCALE GENOMIC DNA]</scope>
    <source>
        <strain evidence="6 9">JQ135</strain>
    </source>
</reference>
<dbReference type="KEGG" id="afa:UZ73_10800"/>
<accession>A0A0M7ENW6</accession>
<evidence type="ECO:0000259" key="5">
    <source>
        <dbReference type="PROSITE" id="PS50893"/>
    </source>
</evidence>
<evidence type="ECO:0000256" key="3">
    <source>
        <dbReference type="ARBA" id="ARBA00022741"/>
    </source>
</evidence>
<dbReference type="Gene3D" id="3.40.50.300">
    <property type="entry name" value="P-loop containing nucleotide triphosphate hydrolases"/>
    <property type="match status" value="1"/>
</dbReference>
<dbReference type="Pfam" id="PF12399">
    <property type="entry name" value="BCA_ABC_TP_C"/>
    <property type="match status" value="1"/>
</dbReference>
<dbReference type="EMBL" id="CP021641">
    <property type="protein sequence ID" value="ASR91296.1"/>
    <property type="molecule type" value="Genomic_DNA"/>
</dbReference>
<evidence type="ECO:0000313" key="8">
    <source>
        <dbReference type="EMBL" id="UPL21480.1"/>
    </source>
</evidence>
<dbReference type="AlphaFoldDB" id="A0A0S2JRJ2"/>
<dbReference type="Proteomes" id="UP000830925">
    <property type="component" value="Chromosome"/>
</dbReference>
<evidence type="ECO:0000256" key="4">
    <source>
        <dbReference type="ARBA" id="ARBA00022840"/>
    </source>
</evidence>
<keyword evidence="1" id="KW-0813">Transport</keyword>
<dbReference type="GO" id="GO:0042941">
    <property type="term" value="P:D-alanine transmembrane transport"/>
    <property type="evidence" value="ECO:0007669"/>
    <property type="project" value="TreeGrafter"/>
</dbReference>
<reference evidence="7 10" key="2">
    <citation type="submission" date="2018-05" db="EMBL/GenBank/DDBJ databases">
        <title>Genome Sequence of an Efficient Indole-Degrading Bacterium, Alcaligenes sp.YBY.</title>
        <authorList>
            <person name="Yang B."/>
        </authorList>
    </citation>
    <scope>NUCLEOTIDE SEQUENCE [LARGE SCALE GENOMIC DNA]</scope>
    <source>
        <strain evidence="7 10">YBY</strain>
    </source>
</reference>
<dbReference type="EMBL" id="CP095873">
    <property type="protein sequence ID" value="UPL21480.1"/>
    <property type="molecule type" value="Genomic_DNA"/>
</dbReference>
<dbReference type="GO" id="GO:1903805">
    <property type="term" value="P:L-valine import across plasma membrane"/>
    <property type="evidence" value="ECO:0007669"/>
    <property type="project" value="TreeGrafter"/>
</dbReference>
<keyword evidence="4 7" id="KW-0067">ATP-binding</keyword>
<keyword evidence="3" id="KW-0547">Nucleotide-binding</keyword>
<dbReference type="InterPro" id="IPR032823">
    <property type="entry name" value="BCA_ABC_TP_C"/>
</dbReference>
<dbReference type="InterPro" id="IPR027417">
    <property type="entry name" value="P-loop_NTPase"/>
</dbReference>
<dbReference type="RefSeq" id="WP_042485129.1">
    <property type="nucleotide sequence ID" value="NZ_CAXOJJ010000054.1"/>
</dbReference>
<keyword evidence="2" id="KW-1003">Cell membrane</keyword>
<dbReference type="STRING" id="511.UZ73_10800"/>
<dbReference type="KEGG" id="afq:AFA_18550"/>
<dbReference type="SMART" id="SM00382">
    <property type="entry name" value="AAA"/>
    <property type="match status" value="1"/>
</dbReference>